<dbReference type="PANTHER" id="PTHR18853:SF9">
    <property type="entry name" value="COILED-COIL DOMAIN-CONTAINING PROTEIN 27"/>
    <property type="match status" value="1"/>
</dbReference>
<dbReference type="AlphaFoldDB" id="A0A850X2M9"/>
<feature type="non-terminal residue" evidence="2">
    <location>
        <position position="193"/>
    </location>
</feature>
<sequence length="193" mass="22716">TGTISSLQRQLEIQESQLRRCRSEKQMLQRELREREKELQALSAKFYSLGEEQEQAKMMVTMEKENRSLRQVVSELKSKRELQNELISELQGTVRRLQAEALSSQHQIRRQRREQEELQGRAETLQHRLLQTTVALESITSKATGLSTSLFFFLFYLKFERYRNKIIQATFRTAGTKPPQAELRDEEVLEALQ</sequence>
<organism evidence="2 3">
    <name type="scientific">Piaya cayana</name>
    <name type="common">Common squirrel cuckoo</name>
    <dbReference type="NCBI Taxonomy" id="33601"/>
    <lineage>
        <taxon>Eukaryota</taxon>
        <taxon>Metazoa</taxon>
        <taxon>Chordata</taxon>
        <taxon>Craniata</taxon>
        <taxon>Vertebrata</taxon>
        <taxon>Euteleostomi</taxon>
        <taxon>Archelosauria</taxon>
        <taxon>Archosauria</taxon>
        <taxon>Dinosauria</taxon>
        <taxon>Saurischia</taxon>
        <taxon>Theropoda</taxon>
        <taxon>Coelurosauria</taxon>
        <taxon>Aves</taxon>
        <taxon>Neognathae</taxon>
        <taxon>Neoaves</taxon>
        <taxon>Otidimorphae</taxon>
        <taxon>Cuculiformes</taxon>
        <taxon>Coccyzidae</taxon>
        <taxon>Piaya</taxon>
    </lineage>
</organism>
<feature type="coiled-coil region" evidence="1">
    <location>
        <begin position="4"/>
        <end position="128"/>
    </location>
</feature>
<dbReference type="Gene3D" id="1.10.287.1490">
    <property type="match status" value="1"/>
</dbReference>
<dbReference type="PANTHER" id="PTHR18853">
    <property type="entry name" value="FORKHEAD-ASSOCIATED DOMAIN-CONTAINING PROTEIN 1-RELATED"/>
    <property type="match status" value="1"/>
</dbReference>
<proteinExistence type="predicted"/>
<comment type="caution">
    <text evidence="2">The sequence shown here is derived from an EMBL/GenBank/DDBJ whole genome shotgun (WGS) entry which is preliminary data.</text>
</comment>
<evidence type="ECO:0000313" key="3">
    <source>
        <dbReference type="Proteomes" id="UP000653271"/>
    </source>
</evidence>
<dbReference type="OrthoDB" id="9949340at2759"/>
<evidence type="ECO:0000256" key="1">
    <source>
        <dbReference type="SAM" id="Coils"/>
    </source>
</evidence>
<keyword evidence="3" id="KW-1185">Reference proteome</keyword>
<protein>
    <submittedName>
        <fullName evidence="2">CCD27 protein</fullName>
    </submittedName>
</protein>
<dbReference type="InterPro" id="IPR052642">
    <property type="entry name" value="CC-FHA_domain"/>
</dbReference>
<dbReference type="EMBL" id="WAAB01013711">
    <property type="protein sequence ID" value="NWH76288.1"/>
    <property type="molecule type" value="Genomic_DNA"/>
</dbReference>
<name>A0A850X2M9_PIACA</name>
<feature type="non-terminal residue" evidence="2">
    <location>
        <position position="1"/>
    </location>
</feature>
<reference evidence="2" key="1">
    <citation type="submission" date="2019-09" db="EMBL/GenBank/DDBJ databases">
        <title>Bird 10,000 Genomes (B10K) Project - Family phase.</title>
        <authorList>
            <person name="Zhang G."/>
        </authorList>
    </citation>
    <scope>NUCLEOTIDE SEQUENCE</scope>
    <source>
        <strain evidence="2">B10K-DU-008-47</strain>
        <tissue evidence="2">Mixed tissue sample</tissue>
    </source>
</reference>
<keyword evidence="1" id="KW-0175">Coiled coil</keyword>
<accession>A0A850X2M9</accession>
<dbReference type="Proteomes" id="UP000653271">
    <property type="component" value="Unassembled WGS sequence"/>
</dbReference>
<gene>
    <name evidence="2" type="primary">Ccdc27</name>
    <name evidence="2" type="ORF">PIACAY_R13721</name>
</gene>
<evidence type="ECO:0000313" key="2">
    <source>
        <dbReference type="EMBL" id="NWH76288.1"/>
    </source>
</evidence>